<protein>
    <submittedName>
        <fullName evidence="3">Uncharacterized protein</fullName>
    </submittedName>
</protein>
<gene>
    <name evidence="3" type="ORF">FB45DRAFT_734139</name>
</gene>
<accession>A0AAD7FZB7</accession>
<dbReference type="AlphaFoldDB" id="A0AAD7FZB7"/>
<evidence type="ECO:0000313" key="4">
    <source>
        <dbReference type="Proteomes" id="UP001221142"/>
    </source>
</evidence>
<keyword evidence="1" id="KW-0175">Coiled coil</keyword>
<feature type="region of interest" description="Disordered" evidence="2">
    <location>
        <begin position="46"/>
        <end position="72"/>
    </location>
</feature>
<reference evidence="3" key="1">
    <citation type="submission" date="2023-03" db="EMBL/GenBank/DDBJ databases">
        <title>Massive genome expansion in bonnet fungi (Mycena s.s.) driven by repeated elements and novel gene families across ecological guilds.</title>
        <authorList>
            <consortium name="Lawrence Berkeley National Laboratory"/>
            <person name="Harder C.B."/>
            <person name="Miyauchi S."/>
            <person name="Viragh M."/>
            <person name="Kuo A."/>
            <person name="Thoen E."/>
            <person name="Andreopoulos B."/>
            <person name="Lu D."/>
            <person name="Skrede I."/>
            <person name="Drula E."/>
            <person name="Henrissat B."/>
            <person name="Morin E."/>
            <person name="Kohler A."/>
            <person name="Barry K."/>
            <person name="LaButti K."/>
            <person name="Morin E."/>
            <person name="Salamov A."/>
            <person name="Lipzen A."/>
            <person name="Mereny Z."/>
            <person name="Hegedus B."/>
            <person name="Baldrian P."/>
            <person name="Stursova M."/>
            <person name="Weitz H."/>
            <person name="Taylor A."/>
            <person name="Grigoriev I.V."/>
            <person name="Nagy L.G."/>
            <person name="Martin F."/>
            <person name="Kauserud H."/>
        </authorList>
    </citation>
    <scope>NUCLEOTIDE SEQUENCE</scope>
    <source>
        <strain evidence="3">9284</strain>
    </source>
</reference>
<evidence type="ECO:0000256" key="1">
    <source>
        <dbReference type="SAM" id="Coils"/>
    </source>
</evidence>
<dbReference type="Proteomes" id="UP001221142">
    <property type="component" value="Unassembled WGS sequence"/>
</dbReference>
<organism evidence="3 4">
    <name type="scientific">Roridomyces roridus</name>
    <dbReference type="NCBI Taxonomy" id="1738132"/>
    <lineage>
        <taxon>Eukaryota</taxon>
        <taxon>Fungi</taxon>
        <taxon>Dikarya</taxon>
        <taxon>Basidiomycota</taxon>
        <taxon>Agaricomycotina</taxon>
        <taxon>Agaricomycetes</taxon>
        <taxon>Agaricomycetidae</taxon>
        <taxon>Agaricales</taxon>
        <taxon>Marasmiineae</taxon>
        <taxon>Mycenaceae</taxon>
        <taxon>Roridomyces</taxon>
    </lineage>
</organism>
<evidence type="ECO:0000256" key="2">
    <source>
        <dbReference type="SAM" id="MobiDB-lite"/>
    </source>
</evidence>
<feature type="coiled-coil region" evidence="1">
    <location>
        <begin position="378"/>
        <end position="447"/>
    </location>
</feature>
<evidence type="ECO:0000313" key="3">
    <source>
        <dbReference type="EMBL" id="KAJ7647406.1"/>
    </source>
</evidence>
<feature type="coiled-coil region" evidence="1">
    <location>
        <begin position="128"/>
        <end position="249"/>
    </location>
</feature>
<comment type="caution">
    <text evidence="3">The sequence shown here is derived from an EMBL/GenBank/DDBJ whole genome shotgun (WGS) entry which is preliminary data.</text>
</comment>
<feature type="compositionally biased region" description="Basic and acidic residues" evidence="2">
    <location>
        <begin position="7"/>
        <end position="16"/>
    </location>
</feature>
<sequence length="596" mass="68129">MSFPKGPRFEPQKKSEVPGPNAYDLNQPSQLDAYKRGAFLEKAERFAKEAASDAPGPGAYSSNSKPPPPDRYAILQRKVEDLERIHHEGKKAHQAEVERLRLDLFRSQNAVADFEKQMKKTVLLESRVQELKKVSSTEQAELRELRVKLKASEHERAQLFSKHGEVGDLKGALQSLRDEVREKDRLIADLQKAVAAEREKRELEKAESQQVQSQLQEETRQQHSLIDQLEQHRQLLTRASEEYGRLVQKTVLASVHSQLKHEHGLSLMRTWRLERKLANSEGQITELVNLIRHAKDTNAVLARQVDDLREECGFYAAQVTLSQEPPQLAPLYSDLCAAVHDSNETRRVLHETDRSLLELYHLTCRDLADAHLGACLEREQQRLALQDAQSRRDALETESAKLRQDRDAVIQRLDEAVASLARAERDNLEYEQKIQAAANDRNTLQQLTETVKRNRMTEDGLRAEIQLADSEQFQSAYYSLSDEVNALIARNELAEVEAQHLSKFNAEILGHHNPAQRIMYVDRIRRELAESKQKYTVTAVELETSTARNTELLRELDMYKSASVPLENKPRTVITRVARPPLAVLNKSVEDFSYAM</sequence>
<name>A0AAD7FZB7_9AGAR</name>
<dbReference type="EMBL" id="JARKIF010000002">
    <property type="protein sequence ID" value="KAJ7647406.1"/>
    <property type="molecule type" value="Genomic_DNA"/>
</dbReference>
<feature type="region of interest" description="Disordered" evidence="2">
    <location>
        <begin position="1"/>
        <end position="30"/>
    </location>
</feature>
<keyword evidence="4" id="KW-1185">Reference proteome</keyword>
<proteinExistence type="predicted"/>